<dbReference type="CDD" id="cd07833">
    <property type="entry name" value="STKc_CDKL"/>
    <property type="match status" value="1"/>
</dbReference>
<dbReference type="PROSITE" id="PS50011">
    <property type="entry name" value="PROTEIN_KINASE_DOM"/>
    <property type="match status" value="1"/>
</dbReference>
<evidence type="ECO:0000256" key="6">
    <source>
        <dbReference type="PROSITE-ProRule" id="PRU10141"/>
    </source>
</evidence>
<evidence type="ECO:0000256" key="7">
    <source>
        <dbReference type="SAM" id="MobiDB-lite"/>
    </source>
</evidence>
<evidence type="ECO:0000256" key="5">
    <source>
        <dbReference type="ARBA" id="ARBA00022840"/>
    </source>
</evidence>
<evidence type="ECO:0000256" key="1">
    <source>
        <dbReference type="ARBA" id="ARBA00022527"/>
    </source>
</evidence>
<gene>
    <name evidence="9" type="ORF">CYMTET_10709</name>
</gene>
<keyword evidence="4" id="KW-0418">Kinase</keyword>
<dbReference type="Proteomes" id="UP001190700">
    <property type="component" value="Unassembled WGS sequence"/>
</dbReference>
<keyword evidence="10" id="KW-1185">Reference proteome</keyword>
<dbReference type="SUPFAM" id="SSF56112">
    <property type="entry name" value="Protein kinase-like (PK-like)"/>
    <property type="match status" value="1"/>
</dbReference>
<sequence>MNKYEVLGVVGEGAYGVVLKCRNKETNEVVAVKKFKESEDDEIVRKTTLREVKVLRSLKQENIVNLKEAFRRKSKLYLVFEYVEKNLLEILEERPNGLDPLVVRHFIYQLVKAIAFCHMNNVIHRDIKPENLLIDPEALRNNFQPTSNCATLKLCDFGFARFMPTGSKDSVMTDYVSTRWYRAPELLLGATSYGMEVDQWAIGCIMSELLDGQPLFPGESDIDQLYIIQRLLGPLTQEQMDLFLRNPRFVGLKFPDMSKPELIENKYAGKLSGHALSFLKGLLQMEPSDRMSGLECINHPYFEGVEDPNPLPTKLVGAGGSSSSSSSRATTPAAENPSSAKSRTSTAGDHSDRKVGSAGLKARGSHRPHKSSSNGAGAGTNDEDEAARLREKRVRENTARLMREREEEELREKEREREREHQRQAALEHIEREAARARQARAREQERQRQMEAQKAVAGHKEGDGQRVVSGRRKGQARSGDHGEEDGHRNSSGRRGRNGADGFSGPSLRGGGRRDVAEMHHTAAAVAAKASAMEHSGEIMVDQPPPAPSGGSAAHHYPQSDKSRRAPGGRSANSGGGGANESFHYGGEMFDLPSPQGGGHAPWKKKDAVAGLGRERDGAPQHFGQLGNYGVGNPSGYITPPAHGNRGHFNPSRQLANEIDDMFGGGEGLTSRGGGASAGVPKDEESLAQSNYYVAPIPTFSERTRKSARKGLETVENAGFNYQNFGTALAMPRKNHSGRQRGHDEG</sequence>
<feature type="region of interest" description="Disordered" evidence="7">
    <location>
        <begin position="305"/>
        <end position="513"/>
    </location>
</feature>
<dbReference type="EMBL" id="LGRX02003818">
    <property type="protein sequence ID" value="KAK3281501.1"/>
    <property type="molecule type" value="Genomic_DNA"/>
</dbReference>
<feature type="region of interest" description="Disordered" evidence="7">
    <location>
        <begin position="726"/>
        <end position="746"/>
    </location>
</feature>
<feature type="compositionally biased region" description="Basic and acidic residues" evidence="7">
    <location>
        <begin position="386"/>
        <end position="452"/>
    </location>
</feature>
<evidence type="ECO:0000256" key="3">
    <source>
        <dbReference type="ARBA" id="ARBA00022741"/>
    </source>
</evidence>
<feature type="compositionally biased region" description="Basic and acidic residues" evidence="7">
    <location>
        <begin position="479"/>
        <end position="489"/>
    </location>
</feature>
<dbReference type="InterPro" id="IPR000719">
    <property type="entry name" value="Prot_kinase_dom"/>
</dbReference>
<dbReference type="Gene3D" id="3.30.200.20">
    <property type="entry name" value="Phosphorylase Kinase, domain 1"/>
    <property type="match status" value="1"/>
</dbReference>
<dbReference type="SMART" id="SM00220">
    <property type="entry name" value="S_TKc"/>
    <property type="match status" value="1"/>
</dbReference>
<dbReference type="InterPro" id="IPR050117">
    <property type="entry name" value="MAPK"/>
</dbReference>
<name>A0AAE0GNQ0_9CHLO</name>
<feature type="compositionally biased region" description="Polar residues" evidence="7">
    <location>
        <begin position="336"/>
        <end position="348"/>
    </location>
</feature>
<evidence type="ECO:0000256" key="2">
    <source>
        <dbReference type="ARBA" id="ARBA00022679"/>
    </source>
</evidence>
<dbReference type="InterPro" id="IPR017441">
    <property type="entry name" value="Protein_kinase_ATP_BS"/>
</dbReference>
<keyword evidence="3 6" id="KW-0547">Nucleotide-binding</keyword>
<dbReference type="PROSITE" id="PS00108">
    <property type="entry name" value="PROTEIN_KINASE_ST"/>
    <property type="match status" value="1"/>
</dbReference>
<keyword evidence="5 6" id="KW-0067">ATP-binding</keyword>
<evidence type="ECO:0000256" key="4">
    <source>
        <dbReference type="ARBA" id="ARBA00022777"/>
    </source>
</evidence>
<proteinExistence type="predicted"/>
<dbReference type="InterPro" id="IPR011009">
    <property type="entry name" value="Kinase-like_dom_sf"/>
</dbReference>
<feature type="region of interest" description="Disordered" evidence="7">
    <location>
        <begin position="526"/>
        <end position="604"/>
    </location>
</feature>
<dbReference type="PANTHER" id="PTHR24055">
    <property type="entry name" value="MITOGEN-ACTIVATED PROTEIN KINASE"/>
    <property type="match status" value="1"/>
</dbReference>
<dbReference type="Gene3D" id="1.10.510.10">
    <property type="entry name" value="Transferase(Phosphotransferase) domain 1"/>
    <property type="match status" value="1"/>
</dbReference>
<keyword evidence="1" id="KW-0723">Serine/threonine-protein kinase</keyword>
<dbReference type="AlphaFoldDB" id="A0AAE0GNQ0"/>
<keyword evidence="2" id="KW-0808">Transferase</keyword>
<dbReference type="PROSITE" id="PS00107">
    <property type="entry name" value="PROTEIN_KINASE_ATP"/>
    <property type="match status" value="1"/>
</dbReference>
<dbReference type="GO" id="GO:0005524">
    <property type="term" value="F:ATP binding"/>
    <property type="evidence" value="ECO:0007669"/>
    <property type="project" value="UniProtKB-UniRule"/>
</dbReference>
<organism evidence="9 10">
    <name type="scientific">Cymbomonas tetramitiformis</name>
    <dbReference type="NCBI Taxonomy" id="36881"/>
    <lineage>
        <taxon>Eukaryota</taxon>
        <taxon>Viridiplantae</taxon>
        <taxon>Chlorophyta</taxon>
        <taxon>Pyramimonadophyceae</taxon>
        <taxon>Pyramimonadales</taxon>
        <taxon>Pyramimonadaceae</taxon>
        <taxon>Cymbomonas</taxon>
    </lineage>
</organism>
<evidence type="ECO:0000259" key="8">
    <source>
        <dbReference type="PROSITE" id="PS50011"/>
    </source>
</evidence>
<comment type="caution">
    <text evidence="9">The sequence shown here is derived from an EMBL/GenBank/DDBJ whole genome shotgun (WGS) entry which is preliminary data.</text>
</comment>
<dbReference type="FunFam" id="3.30.200.20:FF:000171">
    <property type="entry name" value="Putative cyclin-dependent kinase-like 5"/>
    <property type="match status" value="1"/>
</dbReference>
<feature type="binding site" evidence="6">
    <location>
        <position position="34"/>
    </location>
    <ligand>
        <name>ATP</name>
        <dbReference type="ChEBI" id="CHEBI:30616"/>
    </ligand>
</feature>
<protein>
    <recommendedName>
        <fullName evidence="8">Protein kinase domain-containing protein</fullName>
    </recommendedName>
</protein>
<dbReference type="Pfam" id="PF00069">
    <property type="entry name" value="Pkinase"/>
    <property type="match status" value="1"/>
</dbReference>
<dbReference type="InterPro" id="IPR008271">
    <property type="entry name" value="Ser/Thr_kinase_AS"/>
</dbReference>
<feature type="domain" description="Protein kinase" evidence="8">
    <location>
        <begin position="4"/>
        <end position="302"/>
    </location>
</feature>
<dbReference type="GO" id="GO:0004674">
    <property type="term" value="F:protein serine/threonine kinase activity"/>
    <property type="evidence" value="ECO:0007669"/>
    <property type="project" value="UniProtKB-KW"/>
</dbReference>
<evidence type="ECO:0000313" key="10">
    <source>
        <dbReference type="Proteomes" id="UP001190700"/>
    </source>
</evidence>
<accession>A0AAE0GNQ0</accession>
<dbReference type="FunFam" id="1.10.510.10:FF:000624">
    <property type="entry name" value="Mitogen-activated protein kinase"/>
    <property type="match status" value="1"/>
</dbReference>
<evidence type="ECO:0000313" key="9">
    <source>
        <dbReference type="EMBL" id="KAK3281501.1"/>
    </source>
</evidence>
<reference evidence="9 10" key="1">
    <citation type="journal article" date="2015" name="Genome Biol. Evol.">
        <title>Comparative Genomics of a Bacterivorous Green Alga Reveals Evolutionary Causalities and Consequences of Phago-Mixotrophic Mode of Nutrition.</title>
        <authorList>
            <person name="Burns J.A."/>
            <person name="Paasch A."/>
            <person name="Narechania A."/>
            <person name="Kim E."/>
        </authorList>
    </citation>
    <scope>NUCLEOTIDE SEQUENCE [LARGE SCALE GENOMIC DNA]</scope>
    <source>
        <strain evidence="9 10">PLY_AMNH</strain>
    </source>
</reference>